<dbReference type="AlphaFoldDB" id="A0A6M1LBM3"/>
<evidence type="ECO:0000313" key="3">
    <source>
        <dbReference type="Proteomes" id="UP000478148"/>
    </source>
</evidence>
<sequence>MANEQTRVTVVGTYRSADIVLPSLSPLGEFTWRLAEVCGQDSNDQLPPVWTLSRPDTGPLALDTSLLQAGVVDGEVLYLYDLAGSPVAAPIVKDIDEIVAEETEELRLRSAHPGPVVTGVGLLFLLAAALLVGLRHNADTGAAIGLTVGGLVLLGVAWGIRQKESATPPVLIQLMALTAVPALGTGGALVAEGLAFSGWAGAAIGANTAMLMAIAMLGDILLVAIELSLVAGGGLVALTASLGADPVESSAVVAAVAIGMLAISRRLAATVTAWGQKLPRGRQSFAEATTGLVHSSARTTAVVMGGPTAALCVTLPLLALSERALAVILSGVCCLALFARIRGAAFTAELWMLGVATAAGLFGLLATAVTAMGGAGASSLLVGTGLAIVLFGVGMSVLIPPRKKHTGSGPKPPIRRSRAEFVGAGAAMAIAPLTIGVFGAFGHLTMVGRTLF</sequence>
<dbReference type="EMBL" id="SAIY01000010">
    <property type="protein sequence ID" value="NGM15656.1"/>
    <property type="molecule type" value="Genomic_DNA"/>
</dbReference>
<feature type="transmembrane region" description="Helical" evidence="1">
    <location>
        <begin position="170"/>
        <end position="190"/>
    </location>
</feature>
<feature type="transmembrane region" description="Helical" evidence="1">
    <location>
        <begin position="324"/>
        <end position="343"/>
    </location>
</feature>
<feature type="transmembrane region" description="Helical" evidence="1">
    <location>
        <begin position="380"/>
        <end position="400"/>
    </location>
</feature>
<name>A0A6M1LBM3_9ACTN</name>
<comment type="caution">
    <text evidence="2">The sequence shown here is derived from an EMBL/GenBank/DDBJ whole genome shotgun (WGS) entry which is preliminary data.</text>
</comment>
<feature type="transmembrane region" description="Helical" evidence="1">
    <location>
        <begin position="140"/>
        <end position="158"/>
    </location>
</feature>
<evidence type="ECO:0000313" key="2">
    <source>
        <dbReference type="EMBL" id="NGM15656.1"/>
    </source>
</evidence>
<feature type="transmembrane region" description="Helical" evidence="1">
    <location>
        <begin position="250"/>
        <end position="275"/>
    </location>
</feature>
<keyword evidence="1" id="KW-1133">Transmembrane helix</keyword>
<evidence type="ECO:0008006" key="4">
    <source>
        <dbReference type="Google" id="ProtNLM"/>
    </source>
</evidence>
<evidence type="ECO:0000256" key="1">
    <source>
        <dbReference type="SAM" id="Phobius"/>
    </source>
</evidence>
<keyword evidence="1" id="KW-0812">Transmembrane</keyword>
<feature type="transmembrane region" description="Helical" evidence="1">
    <location>
        <begin position="116"/>
        <end position="134"/>
    </location>
</feature>
<dbReference type="InterPro" id="IPR024962">
    <property type="entry name" value="YukD-like"/>
</dbReference>
<dbReference type="Pfam" id="PF08817">
    <property type="entry name" value="YukD"/>
    <property type="match status" value="1"/>
</dbReference>
<feature type="transmembrane region" description="Helical" evidence="1">
    <location>
        <begin position="421"/>
        <end position="444"/>
    </location>
</feature>
<protein>
    <recommendedName>
        <fullName evidence="4">Type VII secretion integral membrane protein EccD</fullName>
    </recommendedName>
</protein>
<keyword evidence="1" id="KW-0472">Membrane</keyword>
<dbReference type="Proteomes" id="UP000478148">
    <property type="component" value="Unassembled WGS sequence"/>
</dbReference>
<proteinExistence type="predicted"/>
<accession>A0A6M1LBM3</accession>
<dbReference type="RefSeq" id="WP_164449498.1">
    <property type="nucleotide sequence ID" value="NZ_SAIY01000010.1"/>
</dbReference>
<keyword evidence="3" id="KW-1185">Reference proteome</keyword>
<organism evidence="2 3">
    <name type="scientific">Verrucosispora sioxanthis</name>
    <dbReference type="NCBI Taxonomy" id="2499994"/>
    <lineage>
        <taxon>Bacteria</taxon>
        <taxon>Bacillati</taxon>
        <taxon>Actinomycetota</taxon>
        <taxon>Actinomycetes</taxon>
        <taxon>Micromonosporales</taxon>
        <taxon>Micromonosporaceae</taxon>
        <taxon>Micromonospora</taxon>
    </lineage>
</organism>
<feature type="transmembrane region" description="Helical" evidence="1">
    <location>
        <begin position="196"/>
        <end position="214"/>
    </location>
</feature>
<feature type="transmembrane region" description="Helical" evidence="1">
    <location>
        <begin position="350"/>
        <end position="374"/>
    </location>
</feature>
<reference evidence="2 3" key="1">
    <citation type="submission" date="2020-02" db="EMBL/GenBank/DDBJ databases">
        <title>Draft Genome Sequence of Verrucosispora sp. Strain CWR15, Isolated from Gulf of Mexico Sponge.</title>
        <authorList>
            <person name="Kennedy S.J."/>
            <person name="Cella E."/>
            <person name="Azarian T."/>
            <person name="Baker B.J."/>
            <person name="Shaw L.N."/>
        </authorList>
    </citation>
    <scope>NUCLEOTIDE SEQUENCE [LARGE SCALE GENOMIC DNA]</scope>
    <source>
        <strain evidence="2 3">CWR15</strain>
    </source>
</reference>
<feature type="transmembrane region" description="Helical" evidence="1">
    <location>
        <begin position="221"/>
        <end position="244"/>
    </location>
</feature>
<gene>
    <name evidence="2" type="ORF">ENC19_24980</name>
</gene>
<dbReference type="Gene3D" id="3.10.20.90">
    <property type="entry name" value="Phosphatidylinositol 3-kinase Catalytic Subunit, Chain A, domain 1"/>
    <property type="match status" value="1"/>
</dbReference>